<organism evidence="2 3">
    <name type="scientific">Bacillus vallismortis</name>
    <dbReference type="NCBI Taxonomy" id="72361"/>
    <lineage>
        <taxon>Bacteria</taxon>
        <taxon>Bacillati</taxon>
        <taxon>Bacillota</taxon>
        <taxon>Bacilli</taxon>
        <taxon>Bacillales</taxon>
        <taxon>Bacillaceae</taxon>
        <taxon>Bacillus</taxon>
    </lineage>
</organism>
<evidence type="ECO:0000313" key="2">
    <source>
        <dbReference type="EMBL" id="MCY8318546.1"/>
    </source>
</evidence>
<feature type="repeat" description="TPR" evidence="1">
    <location>
        <begin position="24"/>
        <end position="57"/>
    </location>
</feature>
<evidence type="ECO:0000313" key="3">
    <source>
        <dbReference type="Proteomes" id="UP001067121"/>
    </source>
</evidence>
<dbReference type="InterPro" id="IPR011990">
    <property type="entry name" value="TPR-like_helical_dom_sf"/>
</dbReference>
<evidence type="ECO:0000256" key="1">
    <source>
        <dbReference type="PROSITE-ProRule" id="PRU00339"/>
    </source>
</evidence>
<dbReference type="Gene3D" id="1.25.40.10">
    <property type="entry name" value="Tetratricopeptide repeat domain"/>
    <property type="match status" value="1"/>
</dbReference>
<dbReference type="EMBL" id="JALAOH010000070">
    <property type="protein sequence ID" value="MCY8318546.1"/>
    <property type="molecule type" value="Genomic_DNA"/>
</dbReference>
<accession>A0AAP3FUN1</accession>
<gene>
    <name evidence="2" type="ORF">MOC71_17835</name>
</gene>
<reference evidence="2" key="1">
    <citation type="submission" date="2022-02" db="EMBL/GenBank/DDBJ databases">
        <title>Crop Bioprotection Bacillus Genome Sequencing.</title>
        <authorList>
            <person name="Dunlap C."/>
        </authorList>
    </citation>
    <scope>NUCLEOTIDE SEQUENCE</scope>
    <source>
        <strain evidence="2">98-1</strain>
    </source>
</reference>
<dbReference type="Pfam" id="PF13414">
    <property type="entry name" value="TPR_11"/>
    <property type="match status" value="1"/>
</dbReference>
<proteinExistence type="predicted"/>
<comment type="caution">
    <text evidence="2">The sequence shown here is derived from an EMBL/GenBank/DDBJ whole genome shotgun (WGS) entry which is preliminary data.</text>
</comment>
<dbReference type="Proteomes" id="UP001067121">
    <property type="component" value="Unassembled WGS sequence"/>
</dbReference>
<dbReference type="Pfam" id="PF13181">
    <property type="entry name" value="TPR_8"/>
    <property type="match status" value="1"/>
</dbReference>
<protein>
    <submittedName>
        <fullName evidence="2">Tetratricopeptide repeat protein</fullName>
    </submittedName>
</protein>
<dbReference type="PROSITE" id="PS50005">
    <property type="entry name" value="TPR"/>
    <property type="match status" value="1"/>
</dbReference>
<dbReference type="SUPFAM" id="SSF48452">
    <property type="entry name" value="TPR-like"/>
    <property type="match status" value="1"/>
</dbReference>
<name>A0AAP3FUN1_BACVA</name>
<dbReference type="InterPro" id="IPR019734">
    <property type="entry name" value="TPR_rpt"/>
</dbReference>
<keyword evidence="1" id="KW-0802">TPR repeat</keyword>
<dbReference type="AlphaFoldDB" id="A0AAP3FUN1"/>
<feature type="non-terminal residue" evidence="2">
    <location>
        <position position="80"/>
    </location>
</feature>
<dbReference type="RefSeq" id="WP_268544671.1">
    <property type="nucleotide sequence ID" value="NZ_JALAOH010000070.1"/>
</dbReference>
<sequence length="80" mass="8941">MQKGDYEKAAEAFTKAIEENIDDAIPYINFANLLSSVNELERALAFYDKALELDNSAATAYYGAGNVYVVKEMYKESKDS</sequence>